<gene>
    <name evidence="2" type="ORF">MNB_SV-12-1158</name>
</gene>
<proteinExistence type="predicted"/>
<dbReference type="NCBIfam" id="TIGR00847">
    <property type="entry name" value="ccoS"/>
    <property type="match status" value="1"/>
</dbReference>
<reference evidence="2" key="1">
    <citation type="submission" date="2016-10" db="EMBL/GenBank/DDBJ databases">
        <authorList>
            <person name="de Groot N.N."/>
        </authorList>
    </citation>
    <scope>NUCLEOTIDE SEQUENCE</scope>
</reference>
<evidence type="ECO:0008006" key="3">
    <source>
        <dbReference type="Google" id="ProtNLM"/>
    </source>
</evidence>
<protein>
    <recommendedName>
        <fullName evidence="3">Type cbb3 cytochrome oxidase biogenesis protein CcoS, involved in heme b insertion</fullName>
    </recommendedName>
</protein>
<sequence length="73" mass="8214">MNNILILELTVGVIVSFTLLGIFIWAVKGGQFDDSKKSMDGLLFDSTEDLRDAVKKEEKIKALKEKKRANSKK</sequence>
<keyword evidence="1" id="KW-0812">Transmembrane</keyword>
<dbReference type="EMBL" id="FPHE01000134">
    <property type="protein sequence ID" value="SFV64600.1"/>
    <property type="molecule type" value="Genomic_DNA"/>
</dbReference>
<evidence type="ECO:0000256" key="1">
    <source>
        <dbReference type="SAM" id="Phobius"/>
    </source>
</evidence>
<evidence type="ECO:0000313" key="2">
    <source>
        <dbReference type="EMBL" id="SFV64600.1"/>
    </source>
</evidence>
<organism evidence="2">
    <name type="scientific">hydrothermal vent metagenome</name>
    <dbReference type="NCBI Taxonomy" id="652676"/>
    <lineage>
        <taxon>unclassified sequences</taxon>
        <taxon>metagenomes</taxon>
        <taxon>ecological metagenomes</taxon>
    </lineage>
</organism>
<dbReference type="Pfam" id="PF03597">
    <property type="entry name" value="FixS"/>
    <property type="match status" value="1"/>
</dbReference>
<dbReference type="AlphaFoldDB" id="A0A1W1CFF7"/>
<accession>A0A1W1CFF7</accession>
<dbReference type="InterPro" id="IPR004714">
    <property type="entry name" value="Cyt_oxidase_maturation_cbb3"/>
</dbReference>
<name>A0A1W1CFF7_9ZZZZ</name>
<feature type="transmembrane region" description="Helical" evidence="1">
    <location>
        <begin position="6"/>
        <end position="27"/>
    </location>
</feature>
<keyword evidence="1" id="KW-0472">Membrane</keyword>
<keyword evidence="1" id="KW-1133">Transmembrane helix</keyword>